<feature type="binding site" evidence="13">
    <location>
        <position position="268"/>
    </location>
    <ligand>
        <name>Mg(2+)</name>
        <dbReference type="ChEBI" id="CHEBI:18420"/>
    </ligand>
</feature>
<accession>A0A418Y6A0</accession>
<evidence type="ECO:0000256" key="4">
    <source>
        <dbReference type="ARBA" id="ARBA00012094"/>
    </source>
</evidence>
<feature type="binding site" evidence="13">
    <location>
        <position position="248"/>
    </location>
    <ligand>
        <name>Ca(2+)</name>
        <dbReference type="ChEBI" id="CHEBI:29108"/>
    </ligand>
</feature>
<keyword evidence="17" id="KW-1185">Reference proteome</keyword>
<sequence>MSPVQQRLNETHDAALRSWVPSANQAGTDFPIQNLPFGVFRRAGSAEQFRIGVAIGDQILDLGAAGEAGAFAALPQEIRDAVAGSSLNALMALGEASWSALRMALSRALREGSADEAKLKGALVERSHAEYTLPARIGDYTDFYTSIHHATAVGKLFRPDEPLLPNYKWVPIGYHGRASSIAVSGQQFRRPVGQTRPPGTDAPVFGPCKRLDYELEIGIFMGTANTLGEPVAIGQSEQAVFGLCLLNDWSARDLQAWEYQPLGPFLAKNFASTISPWVVTLEALAPYRTGWTRDFADPQPLPYLDSPQLRESGAFEVQLEVLIQSAAMRNNGTPPKRVSLSNFRDSYWTVSQLVTHHTVNGCNLQPGDLLGSGTQSGPDAAEAGSLLELTAGGKQTIELADGETRKFLEDGDTVVMRGWAEAAGRPRIGFGEVSGTVLPARPTEG</sequence>
<dbReference type="PANTHER" id="PTHR43069:SF2">
    <property type="entry name" value="FUMARYLACETOACETASE"/>
    <property type="match status" value="1"/>
</dbReference>
<evidence type="ECO:0000256" key="9">
    <source>
        <dbReference type="ARBA" id="ARBA00022878"/>
    </source>
</evidence>
<comment type="cofactor">
    <cofactor evidence="1 13">
        <name>Ca(2+)</name>
        <dbReference type="ChEBI" id="CHEBI:29108"/>
    </cofactor>
</comment>
<dbReference type="Pfam" id="PF09298">
    <property type="entry name" value="FAA_hydrolase_N"/>
    <property type="match status" value="1"/>
</dbReference>
<dbReference type="GO" id="GO:0046872">
    <property type="term" value="F:metal ion binding"/>
    <property type="evidence" value="ECO:0007669"/>
    <property type="project" value="UniProtKB-KW"/>
</dbReference>
<dbReference type="Gene3D" id="3.90.850.10">
    <property type="entry name" value="Fumarylacetoacetase-like, C-terminal domain"/>
    <property type="match status" value="1"/>
</dbReference>
<dbReference type="InterPro" id="IPR011234">
    <property type="entry name" value="Fumarylacetoacetase-like_C"/>
</dbReference>
<dbReference type="PANTHER" id="PTHR43069">
    <property type="entry name" value="FUMARYLACETOACETASE"/>
    <property type="match status" value="1"/>
</dbReference>
<evidence type="ECO:0000313" key="16">
    <source>
        <dbReference type="EMBL" id="RJG23442.1"/>
    </source>
</evidence>
<dbReference type="InterPro" id="IPR005959">
    <property type="entry name" value="Fumarylacetoacetase"/>
</dbReference>
<evidence type="ECO:0000256" key="12">
    <source>
        <dbReference type="PIRSR" id="PIRSR605959-2"/>
    </source>
</evidence>
<dbReference type="InterPro" id="IPR036462">
    <property type="entry name" value="Fumarylacetoacetase_N_sf"/>
</dbReference>
<evidence type="ECO:0000256" key="10">
    <source>
        <dbReference type="ARBA" id="ARBA00023232"/>
    </source>
</evidence>
<evidence type="ECO:0000256" key="3">
    <source>
        <dbReference type="ARBA" id="ARBA00004782"/>
    </source>
</evidence>
<protein>
    <recommendedName>
        <fullName evidence="4">fumarylacetoacetase</fullName>
        <ecNumber evidence="4">3.7.1.2</ecNumber>
    </recommendedName>
</protein>
<reference evidence="16 17" key="1">
    <citation type="submission" date="2018-09" db="EMBL/GenBank/DDBJ databases">
        <authorList>
            <person name="Zhu H."/>
        </authorList>
    </citation>
    <scope>NUCLEOTIDE SEQUENCE [LARGE SCALE GENOMIC DNA]</scope>
    <source>
        <strain evidence="16 17">K1S02-61</strain>
    </source>
</reference>
<feature type="binding site" evidence="12">
    <location>
        <position position="158"/>
    </location>
    <ligand>
        <name>substrate</name>
    </ligand>
</feature>
<keyword evidence="6 16" id="KW-0378">Hydrolase</keyword>
<comment type="cofactor">
    <cofactor evidence="2 13">
        <name>Mg(2+)</name>
        <dbReference type="ChEBI" id="CHEBI:18420"/>
    </cofactor>
</comment>
<feature type="binding site" evidence="13">
    <location>
        <position position="216"/>
    </location>
    <ligand>
        <name>Ca(2+)</name>
        <dbReference type="ChEBI" id="CHEBI:29108"/>
    </ligand>
</feature>
<dbReference type="RefSeq" id="WP_119809691.1">
    <property type="nucleotide sequence ID" value="NZ_QYUP01000043.1"/>
</dbReference>
<dbReference type="InterPro" id="IPR036663">
    <property type="entry name" value="Fumarylacetoacetase_C_sf"/>
</dbReference>
<dbReference type="AlphaFoldDB" id="A0A418Y6A0"/>
<dbReference type="GO" id="GO:0004334">
    <property type="term" value="F:fumarylacetoacetase activity"/>
    <property type="evidence" value="ECO:0007669"/>
    <property type="project" value="UniProtKB-EC"/>
</dbReference>
<keyword evidence="10" id="KW-0585">Phenylalanine catabolism</keyword>
<feature type="binding site" evidence="13">
    <location>
        <position position="214"/>
    </location>
    <ligand>
        <name>Ca(2+)</name>
        <dbReference type="ChEBI" id="CHEBI:29108"/>
    </ligand>
</feature>
<proteinExistence type="predicted"/>
<dbReference type="SUPFAM" id="SSF63433">
    <property type="entry name" value="Fumarylacetoacetate hydrolase, FAH, N-terminal domain"/>
    <property type="match status" value="1"/>
</dbReference>
<organism evidence="16 17">
    <name type="scientific">Massilia cavernae</name>
    <dbReference type="NCBI Taxonomy" id="2320864"/>
    <lineage>
        <taxon>Bacteria</taxon>
        <taxon>Pseudomonadati</taxon>
        <taxon>Pseudomonadota</taxon>
        <taxon>Betaproteobacteria</taxon>
        <taxon>Burkholderiales</taxon>
        <taxon>Oxalobacteraceae</taxon>
        <taxon>Telluria group</taxon>
        <taxon>Massilia</taxon>
    </lineage>
</organism>
<dbReference type="SUPFAM" id="SSF56529">
    <property type="entry name" value="FAH"/>
    <property type="match status" value="1"/>
</dbReference>
<keyword evidence="8 13" id="KW-0460">Magnesium</keyword>
<feature type="active site" description="Proton acceptor" evidence="11">
    <location>
        <position position="149"/>
    </location>
</feature>
<feature type="binding site" evidence="12">
    <location>
        <position position="374"/>
    </location>
    <ligand>
        <name>substrate</name>
    </ligand>
</feature>
<feature type="binding site" evidence="13">
    <location>
        <position position="272"/>
    </location>
    <ligand>
        <name>Mg(2+)</name>
        <dbReference type="ChEBI" id="CHEBI:18420"/>
    </ligand>
</feature>
<evidence type="ECO:0000256" key="11">
    <source>
        <dbReference type="PIRSR" id="PIRSR605959-1"/>
    </source>
</evidence>
<evidence type="ECO:0000256" key="13">
    <source>
        <dbReference type="PIRSR" id="PIRSR605959-3"/>
    </source>
</evidence>
<gene>
    <name evidence="16" type="primary">fahA</name>
    <name evidence="16" type="ORF">D3872_04590</name>
</gene>
<dbReference type="GO" id="GO:0006559">
    <property type="term" value="P:L-phenylalanine catabolic process"/>
    <property type="evidence" value="ECO:0007669"/>
    <property type="project" value="UniProtKB-UniPathway"/>
</dbReference>
<evidence type="ECO:0000256" key="2">
    <source>
        <dbReference type="ARBA" id="ARBA00001946"/>
    </source>
</evidence>
<name>A0A418Y6A0_9BURK</name>
<feature type="binding site" evidence="12">
    <location>
        <position position="255"/>
    </location>
    <ligand>
        <name>substrate</name>
    </ligand>
</feature>
<dbReference type="EC" id="3.7.1.2" evidence="4"/>
<feature type="binding site" evidence="13">
    <location>
        <position position="142"/>
    </location>
    <ligand>
        <name>Ca(2+)</name>
        <dbReference type="ChEBI" id="CHEBI:29108"/>
    </ligand>
</feature>
<feature type="binding site" evidence="12">
    <location>
        <position position="144"/>
    </location>
    <ligand>
        <name>substrate</name>
    </ligand>
</feature>
<comment type="caution">
    <text evidence="16">The sequence shown here is derived from an EMBL/GenBank/DDBJ whole genome shotgun (WGS) entry which is preliminary data.</text>
</comment>
<dbReference type="Gene3D" id="2.30.30.230">
    <property type="entry name" value="Fumarylacetoacetase, N-terminal domain"/>
    <property type="match status" value="1"/>
</dbReference>
<dbReference type="NCBIfam" id="TIGR01266">
    <property type="entry name" value="fum_ac_acetase"/>
    <property type="match status" value="1"/>
</dbReference>
<feature type="domain" description="Fumarylacetoacetase N-terminal" evidence="15">
    <location>
        <begin position="33"/>
        <end position="134"/>
    </location>
</feature>
<keyword evidence="5 13" id="KW-0479">Metal-binding</keyword>
<evidence type="ECO:0000256" key="8">
    <source>
        <dbReference type="ARBA" id="ARBA00022842"/>
    </source>
</evidence>
<comment type="pathway">
    <text evidence="3">Amino-acid degradation; L-phenylalanine degradation; acetoacetate and fumarate from L-phenylalanine: step 6/6.</text>
</comment>
<feature type="domain" description="Fumarylacetoacetase-like C-terminal" evidence="14">
    <location>
        <begin position="142"/>
        <end position="437"/>
    </location>
</feature>
<keyword evidence="9" id="KW-0828">Tyrosine catabolism</keyword>
<evidence type="ECO:0000259" key="14">
    <source>
        <dbReference type="Pfam" id="PF01557"/>
    </source>
</evidence>
<evidence type="ECO:0000256" key="5">
    <source>
        <dbReference type="ARBA" id="ARBA00022723"/>
    </source>
</evidence>
<dbReference type="OrthoDB" id="3766879at2"/>
<dbReference type="UniPathway" id="UPA00139">
    <property type="reaction ID" value="UER00341"/>
</dbReference>
<evidence type="ECO:0000259" key="15">
    <source>
        <dbReference type="Pfam" id="PF09298"/>
    </source>
</evidence>
<evidence type="ECO:0000313" key="17">
    <source>
        <dbReference type="Proteomes" id="UP000284006"/>
    </source>
</evidence>
<feature type="binding site" evidence="13">
    <location>
        <position position="248"/>
    </location>
    <ligand>
        <name>Mg(2+)</name>
        <dbReference type="ChEBI" id="CHEBI:18420"/>
    </ligand>
</feature>
<dbReference type="EMBL" id="QYUP01000043">
    <property type="protein sequence ID" value="RJG23442.1"/>
    <property type="molecule type" value="Genomic_DNA"/>
</dbReference>
<dbReference type="GO" id="GO:1902000">
    <property type="term" value="P:homogentisate catabolic process"/>
    <property type="evidence" value="ECO:0007669"/>
    <property type="project" value="TreeGrafter"/>
</dbReference>
<dbReference type="Pfam" id="PF01557">
    <property type="entry name" value="FAA_hydrolase"/>
    <property type="match status" value="1"/>
</dbReference>
<evidence type="ECO:0000256" key="6">
    <source>
        <dbReference type="ARBA" id="ARBA00022801"/>
    </source>
</evidence>
<dbReference type="Proteomes" id="UP000284006">
    <property type="component" value="Unassembled WGS sequence"/>
</dbReference>
<feature type="binding site" evidence="12">
    <location>
        <position position="259"/>
    </location>
    <ligand>
        <name>substrate</name>
    </ligand>
</feature>
<keyword evidence="7 13" id="KW-0106">Calcium</keyword>
<dbReference type="InterPro" id="IPR015377">
    <property type="entry name" value="Fumarylacetoacetase_N"/>
</dbReference>
<evidence type="ECO:0000256" key="1">
    <source>
        <dbReference type="ARBA" id="ARBA00001913"/>
    </source>
</evidence>
<dbReference type="GO" id="GO:0006572">
    <property type="term" value="P:L-tyrosine catabolic process"/>
    <property type="evidence" value="ECO:0007669"/>
    <property type="project" value="UniProtKB-KW"/>
</dbReference>
<evidence type="ECO:0000256" key="7">
    <source>
        <dbReference type="ARBA" id="ARBA00022837"/>
    </source>
</evidence>